<dbReference type="EMBL" id="BONP01000004">
    <property type="protein sequence ID" value="GIG39367.1"/>
    <property type="molecule type" value="Genomic_DNA"/>
</dbReference>
<evidence type="ECO:0008006" key="3">
    <source>
        <dbReference type="Google" id="ProtNLM"/>
    </source>
</evidence>
<accession>A0ABQ4DK34</accession>
<gene>
    <name evidence="1" type="ORF">Cph01nite_11290</name>
</gene>
<reference evidence="1 2" key="1">
    <citation type="submission" date="2021-01" db="EMBL/GenBank/DDBJ databases">
        <title>Whole genome shotgun sequence of Cellulomonas phragmiteti NBRC 110785.</title>
        <authorList>
            <person name="Komaki H."/>
            <person name="Tamura T."/>
        </authorList>
    </citation>
    <scope>NUCLEOTIDE SEQUENCE [LARGE SCALE GENOMIC DNA]</scope>
    <source>
        <strain evidence="1 2">NBRC 110785</strain>
    </source>
</reference>
<sequence length="191" mass="20385">MFLRLDVTVKEPANSGVSDELNLLGKASIASVILDLVERRNELAHAYAIPDDILSSDQIIAVVNVVEAYLCDVEEASNSRLLAESERVDAALRVGPVARMWSHAVGIDASDGVLAVGDHLLFRRTGGSYLTRQVASLMLDHAAVEHVDATSSVTALEVGVGFAGPAPRRLEGAIAFLLPEKLHDLLPILEA</sequence>
<organism evidence="1 2">
    <name type="scientific">Cellulomonas phragmiteti</name>
    <dbReference type="NCBI Taxonomy" id="478780"/>
    <lineage>
        <taxon>Bacteria</taxon>
        <taxon>Bacillati</taxon>
        <taxon>Actinomycetota</taxon>
        <taxon>Actinomycetes</taxon>
        <taxon>Micrococcales</taxon>
        <taxon>Cellulomonadaceae</taxon>
        <taxon>Cellulomonas</taxon>
    </lineage>
</organism>
<dbReference type="Proteomes" id="UP000614741">
    <property type="component" value="Unassembled WGS sequence"/>
</dbReference>
<comment type="caution">
    <text evidence="1">The sequence shown here is derived from an EMBL/GenBank/DDBJ whole genome shotgun (WGS) entry which is preliminary data.</text>
</comment>
<proteinExistence type="predicted"/>
<evidence type="ECO:0000313" key="2">
    <source>
        <dbReference type="Proteomes" id="UP000614741"/>
    </source>
</evidence>
<name>A0ABQ4DK34_9CELL</name>
<keyword evidence="2" id="KW-1185">Reference proteome</keyword>
<evidence type="ECO:0000313" key="1">
    <source>
        <dbReference type="EMBL" id="GIG39367.1"/>
    </source>
</evidence>
<protein>
    <recommendedName>
        <fullName evidence="3">RiboL-PSP-HEPN domain-containing protein</fullName>
    </recommendedName>
</protein>